<dbReference type="PANTHER" id="PTHR31642:SF13">
    <property type="entry name" value="AGMATINE HYDROXYCINNAMOYLTRANSFERASE 1"/>
    <property type="match status" value="1"/>
</dbReference>
<sequence>MNVRIDSSRIIKPFYEGPPPPTTNYVPLSVFDKVTYNTHIAILYAYHLPTPPNATIENGLKMALSEYREWAGRLGQNNKGDSVIFLNDKGVRFVEASVDSKLDQAILLHPSPALLSLHPSLKGVEELLQVQLTRFSCGSLVVGFTTQHVVADGDSVSNFLVAWGKVCRGQGMIKPLPTHDRTIFIPRDPPRFVFDHRGVEFTSKNLMQNHDPTYTDADKDVVIHKVHFSFDFLAMLKARASRKINKPYSTFESLLAHLWRVITKARGLCGMETTNIRISVNGRKRLNTVPNEYFGNLVLWAFPSAKVDDLLCHPLPYAAKLIHDAVANVNNNYFRSFVDFATHKVEEEGLVPTADINKSVLCPNLDVDSWLRFPFNELDFGCGGPYLFMPSYFLMEGNIFLLPSIKRDGSINAFIQLFEDKVEIFKQICYTLD</sequence>
<proteinExistence type="inferred from homology"/>
<keyword evidence="2 4" id="KW-0808">Transferase</keyword>
<accession>A0A1Q3AXK7</accession>
<evidence type="ECO:0000256" key="3">
    <source>
        <dbReference type="ARBA" id="ARBA00023315"/>
    </source>
</evidence>
<evidence type="ECO:0000256" key="2">
    <source>
        <dbReference type="ARBA" id="ARBA00022679"/>
    </source>
</evidence>
<keyword evidence="3" id="KW-0012">Acyltransferase</keyword>
<dbReference type="OrthoDB" id="671439at2759"/>
<name>A0A1Q3AXK7_CEPFO</name>
<dbReference type="InterPro" id="IPR023213">
    <property type="entry name" value="CAT-like_dom_sf"/>
</dbReference>
<dbReference type="InParanoid" id="A0A1Q3AXK7"/>
<protein>
    <submittedName>
        <fullName evidence="4">Transferase domain-containing protein</fullName>
    </submittedName>
</protein>
<dbReference type="Proteomes" id="UP000187406">
    <property type="component" value="Unassembled WGS sequence"/>
</dbReference>
<dbReference type="PANTHER" id="PTHR31642">
    <property type="entry name" value="TRICHOTHECENE 3-O-ACETYLTRANSFERASE"/>
    <property type="match status" value="1"/>
</dbReference>
<gene>
    <name evidence="4" type="ORF">CFOL_v3_03824</name>
</gene>
<dbReference type="FunFam" id="3.30.559.10:FF:000008">
    <property type="entry name" value="Tryptamine hydroxycinnamoyl transferase"/>
    <property type="match status" value="1"/>
</dbReference>
<reference evidence="5" key="1">
    <citation type="submission" date="2016-04" db="EMBL/GenBank/DDBJ databases">
        <title>Cephalotus genome sequencing.</title>
        <authorList>
            <person name="Fukushima K."/>
            <person name="Hasebe M."/>
            <person name="Fang X."/>
        </authorList>
    </citation>
    <scope>NUCLEOTIDE SEQUENCE [LARGE SCALE GENOMIC DNA]</scope>
    <source>
        <strain evidence="5">cv. St1</strain>
    </source>
</reference>
<organism evidence="4 5">
    <name type="scientific">Cephalotus follicularis</name>
    <name type="common">Albany pitcher plant</name>
    <dbReference type="NCBI Taxonomy" id="3775"/>
    <lineage>
        <taxon>Eukaryota</taxon>
        <taxon>Viridiplantae</taxon>
        <taxon>Streptophyta</taxon>
        <taxon>Embryophyta</taxon>
        <taxon>Tracheophyta</taxon>
        <taxon>Spermatophyta</taxon>
        <taxon>Magnoliopsida</taxon>
        <taxon>eudicotyledons</taxon>
        <taxon>Gunneridae</taxon>
        <taxon>Pentapetalae</taxon>
        <taxon>rosids</taxon>
        <taxon>fabids</taxon>
        <taxon>Oxalidales</taxon>
        <taxon>Cephalotaceae</taxon>
        <taxon>Cephalotus</taxon>
    </lineage>
</organism>
<dbReference type="AlphaFoldDB" id="A0A1Q3AXK7"/>
<evidence type="ECO:0000256" key="1">
    <source>
        <dbReference type="ARBA" id="ARBA00009861"/>
    </source>
</evidence>
<evidence type="ECO:0000313" key="5">
    <source>
        <dbReference type="Proteomes" id="UP000187406"/>
    </source>
</evidence>
<dbReference type="Pfam" id="PF02458">
    <property type="entry name" value="Transferase"/>
    <property type="match status" value="1"/>
</dbReference>
<comment type="similarity">
    <text evidence="1">Belongs to the plant acyltransferase family.</text>
</comment>
<evidence type="ECO:0000313" key="4">
    <source>
        <dbReference type="EMBL" id="GAV60293.1"/>
    </source>
</evidence>
<dbReference type="GO" id="GO:0016747">
    <property type="term" value="F:acyltransferase activity, transferring groups other than amino-acyl groups"/>
    <property type="evidence" value="ECO:0007669"/>
    <property type="project" value="TreeGrafter"/>
</dbReference>
<keyword evidence="5" id="KW-1185">Reference proteome</keyword>
<dbReference type="STRING" id="3775.A0A1Q3AXK7"/>
<dbReference type="Gene3D" id="3.30.559.10">
    <property type="entry name" value="Chloramphenicol acetyltransferase-like domain"/>
    <property type="match status" value="2"/>
</dbReference>
<comment type="caution">
    <text evidence="4">The sequence shown here is derived from an EMBL/GenBank/DDBJ whole genome shotgun (WGS) entry which is preliminary data.</text>
</comment>
<dbReference type="InterPro" id="IPR050317">
    <property type="entry name" value="Plant_Fungal_Acyltransferase"/>
</dbReference>
<dbReference type="EMBL" id="BDDD01000142">
    <property type="protein sequence ID" value="GAV60293.1"/>
    <property type="molecule type" value="Genomic_DNA"/>
</dbReference>